<dbReference type="PANTHER" id="PTHR30562">
    <property type="entry name" value="UVRC/OXIDOREDUCTASE"/>
    <property type="match status" value="1"/>
</dbReference>
<reference evidence="9" key="1">
    <citation type="submission" date="2022-08" db="EMBL/GenBank/DDBJ databases">
        <authorList>
            <person name="Kallberg Y."/>
            <person name="Tangrot J."/>
            <person name="Rosling A."/>
        </authorList>
    </citation>
    <scope>NUCLEOTIDE SEQUENCE</scope>
    <source>
        <strain evidence="9">Wild A</strain>
    </source>
</reference>
<dbReference type="Proteomes" id="UP001153678">
    <property type="component" value="Unassembled WGS sequence"/>
</dbReference>
<dbReference type="HAMAP" id="MF_00083">
    <property type="entry name" value="Pept_tRNA_hydro_bact"/>
    <property type="match status" value="1"/>
</dbReference>
<evidence type="ECO:0000313" key="10">
    <source>
        <dbReference type="Proteomes" id="UP001153678"/>
    </source>
</evidence>
<evidence type="ECO:0000313" key="9">
    <source>
        <dbReference type="EMBL" id="CAI2162694.1"/>
    </source>
</evidence>
<evidence type="ECO:0000256" key="3">
    <source>
        <dbReference type="ARBA" id="ARBA00022769"/>
    </source>
</evidence>
<dbReference type="InterPro" id="IPR001328">
    <property type="entry name" value="Pept_tRNA_hydro"/>
</dbReference>
<feature type="domain" description="UvrC family homology region profile" evidence="8">
    <location>
        <begin position="256"/>
        <end position="356"/>
    </location>
</feature>
<organism evidence="9 10">
    <name type="scientific">Funneliformis geosporum</name>
    <dbReference type="NCBI Taxonomy" id="1117311"/>
    <lineage>
        <taxon>Eukaryota</taxon>
        <taxon>Fungi</taxon>
        <taxon>Fungi incertae sedis</taxon>
        <taxon>Mucoromycota</taxon>
        <taxon>Glomeromycotina</taxon>
        <taxon>Glomeromycetes</taxon>
        <taxon>Glomerales</taxon>
        <taxon>Glomeraceae</taxon>
        <taxon>Funneliformis</taxon>
    </lineage>
</organism>
<dbReference type="InterPro" id="IPR038476">
    <property type="entry name" value="UvrC_RNase_H_dom_sf"/>
</dbReference>
<gene>
    <name evidence="9" type="ORF">FWILDA_LOCUS691</name>
</gene>
<evidence type="ECO:0000256" key="6">
    <source>
        <dbReference type="SAM" id="MobiDB-lite"/>
    </source>
</evidence>
<dbReference type="Pfam" id="PF01541">
    <property type="entry name" value="GIY-YIG"/>
    <property type="match status" value="1"/>
</dbReference>
<dbReference type="Pfam" id="PF08459">
    <property type="entry name" value="UvrC_RNaseH_dom"/>
    <property type="match status" value="1"/>
</dbReference>
<dbReference type="FunFam" id="3.40.1440.10:FF:000001">
    <property type="entry name" value="UvrABC system protein C"/>
    <property type="match status" value="1"/>
</dbReference>
<feature type="region of interest" description="Disordered" evidence="6">
    <location>
        <begin position="833"/>
        <end position="852"/>
    </location>
</feature>
<dbReference type="EMBL" id="CAMKVN010000046">
    <property type="protein sequence ID" value="CAI2162694.1"/>
    <property type="molecule type" value="Genomic_DNA"/>
</dbReference>
<dbReference type="CDD" id="cd00462">
    <property type="entry name" value="PTH"/>
    <property type="match status" value="1"/>
</dbReference>
<dbReference type="InterPro" id="IPR018171">
    <property type="entry name" value="Pept_tRNA_hydro_CS"/>
</dbReference>
<dbReference type="InterPro" id="IPR000305">
    <property type="entry name" value="GIY-YIG_endonuc"/>
</dbReference>
<dbReference type="GO" id="GO:0004045">
    <property type="term" value="F:peptidyl-tRNA hydrolase activity"/>
    <property type="evidence" value="ECO:0007669"/>
    <property type="project" value="InterPro"/>
</dbReference>
<accession>A0A9W4SB74</accession>
<dbReference type="Gene3D" id="3.40.1440.10">
    <property type="entry name" value="GIY-YIG endonuclease"/>
    <property type="match status" value="1"/>
</dbReference>
<comment type="caution">
    <text evidence="9">The sequence shown here is derived from an EMBL/GenBank/DDBJ whole genome shotgun (WGS) entry which is preliminary data.</text>
</comment>
<dbReference type="CDD" id="cd10434">
    <property type="entry name" value="GIY-YIG_UvrC_Cho"/>
    <property type="match status" value="1"/>
</dbReference>
<dbReference type="PANTHER" id="PTHR30562:SF1">
    <property type="entry name" value="UVRABC SYSTEM PROTEIN C"/>
    <property type="match status" value="1"/>
</dbReference>
<evidence type="ECO:0000256" key="5">
    <source>
        <dbReference type="ARBA" id="ARBA00023204"/>
    </source>
</evidence>
<name>A0A9W4SB74_9GLOM</name>
<evidence type="ECO:0000256" key="1">
    <source>
        <dbReference type="ARBA" id="ARBA00022490"/>
    </source>
</evidence>
<feature type="domain" description="GIY-YIG" evidence="7">
    <location>
        <begin position="18"/>
        <end position="92"/>
    </location>
</feature>
<keyword evidence="10" id="KW-1185">Reference proteome</keyword>
<proteinExistence type="inferred from homology"/>
<dbReference type="InterPro" id="IPR036416">
    <property type="entry name" value="Pept_tRNA_hydro_sf"/>
</dbReference>
<dbReference type="InterPro" id="IPR035901">
    <property type="entry name" value="GIY-YIG_endonuc_sf"/>
</dbReference>
<dbReference type="GO" id="GO:0009380">
    <property type="term" value="C:excinuclease repair complex"/>
    <property type="evidence" value="ECO:0007669"/>
    <property type="project" value="TreeGrafter"/>
</dbReference>
<sequence length="902" mass="104265">STPIIMFISSLMLAKIPSQSGCYLFLDKKGTIIYVGKAQNLKKRISSYFQNSRDNYFFQQIHHFNTIITNNVKEALILEQNLIKKYQPRFNVLLKDSNYYPYLVITSEKNPRYKVLRKINREKAGEYFGPFPDGSKAREILQLLERLFPLAKCKGNLVKPCFYYTISQCSGHCWKEVDNDYYENVKREVRKFFRGQTQEIKNKIKNSLRKNITSLAFEIAHKEKKILDNIDFFTSKQNVDLAKGEDCDFLGIHSQENMEALETYLYQFYQNNLPPRTFYLPQRQTEIELLAEEFKFSIQIPRRGRKKEIINLAQENARQANKGQVLEEISKFLSIPLPNYIECLDISNLYKQDIVAGFLELKLAAAVIGLVKDEKHQTTKIITNNLKELDFENQEKIKNFLANCQEEVHRYAINFHQQELEKYLLEKRLDLQKYFVFNLGELKPGDCVLRDSENREKKGFRELSQQLSQHLTKLSNKTKNFIHLYNVKTLPNASHLALPASQQILIMKLIVGLGNPGKEYENTRHNLGFIIINQLAEKLKVELNQKKFNGLYYRTSGYILLQPQTYMNNSGECVAAFRNYFNIPLENLLVIYDEIALPSGNFRYRPQGSDGGHNGLKNIIQKLGSRDFGRLRVGIGYDPLVNFVTALFNEEFIMEAVKCEKEKVPVEQRINRLLPLITKQMRIMAARKPVPALTYKAETSLLDKYKEIKLLGLIKNLSPEEIRVAKRICKSEFWNQVNKNNEVTRQLDYCPSLKDLITAGIDLADALLDENAAAEIIKLIRVKNHVQIIEILRGRESRLLKLTQDAVQNLNQLSGGDNDSISTATEEQINQRLATAKRERENDNGSAEKGNSLGFVSPTSLISGANPQLNLGEEFLKDYFENLDKRFSSKPSLTQPEWYERP</sequence>
<dbReference type="SUPFAM" id="SSF53178">
    <property type="entry name" value="Peptidyl-tRNA hydrolase-like"/>
    <property type="match status" value="1"/>
</dbReference>
<keyword evidence="1" id="KW-0963">Cytoplasm</keyword>
<dbReference type="Pfam" id="PF01195">
    <property type="entry name" value="Pept_tRNA_hydro"/>
    <property type="match status" value="1"/>
</dbReference>
<dbReference type="Gene3D" id="3.30.420.340">
    <property type="entry name" value="UvrC, RNAse H endonuclease domain"/>
    <property type="match status" value="1"/>
</dbReference>
<keyword evidence="4" id="KW-0267">Excision nuclease</keyword>
<evidence type="ECO:0000256" key="2">
    <source>
        <dbReference type="ARBA" id="ARBA00022763"/>
    </source>
</evidence>
<feature type="non-terminal residue" evidence="9">
    <location>
        <position position="902"/>
    </location>
</feature>
<dbReference type="SMART" id="SM00465">
    <property type="entry name" value="GIYc"/>
    <property type="match status" value="1"/>
</dbReference>
<dbReference type="OrthoDB" id="2440029at2759"/>
<dbReference type="PROSITE" id="PS01196">
    <property type="entry name" value="PEPT_TRNA_HYDROL_2"/>
    <property type="match status" value="1"/>
</dbReference>
<dbReference type="InterPro" id="IPR001162">
    <property type="entry name" value="UvrC_RNase_H_dom"/>
</dbReference>
<dbReference type="InterPro" id="IPR050066">
    <property type="entry name" value="UvrABC_protein_C"/>
</dbReference>
<dbReference type="PROSITE" id="PS01195">
    <property type="entry name" value="PEPT_TRNA_HYDROL_1"/>
    <property type="match status" value="1"/>
</dbReference>
<evidence type="ECO:0000259" key="8">
    <source>
        <dbReference type="PROSITE" id="PS50165"/>
    </source>
</evidence>
<keyword evidence="2" id="KW-0227">DNA damage</keyword>
<dbReference type="InterPro" id="IPR047296">
    <property type="entry name" value="GIY-YIG_UvrC_Cho"/>
</dbReference>
<dbReference type="Gene3D" id="3.40.50.1470">
    <property type="entry name" value="Peptidyl-tRNA hydrolase"/>
    <property type="match status" value="1"/>
</dbReference>
<dbReference type="PROSITE" id="PS50164">
    <property type="entry name" value="GIY_YIG"/>
    <property type="match status" value="1"/>
</dbReference>
<dbReference type="AlphaFoldDB" id="A0A9W4SB74"/>
<evidence type="ECO:0000259" key="7">
    <source>
        <dbReference type="PROSITE" id="PS50164"/>
    </source>
</evidence>
<dbReference type="GO" id="GO:0009381">
    <property type="term" value="F:excinuclease ABC activity"/>
    <property type="evidence" value="ECO:0007669"/>
    <property type="project" value="InterPro"/>
</dbReference>
<evidence type="ECO:0000256" key="4">
    <source>
        <dbReference type="ARBA" id="ARBA00022881"/>
    </source>
</evidence>
<protein>
    <submittedName>
        <fullName evidence="9">6830_t:CDS:1</fullName>
    </submittedName>
</protein>
<dbReference type="PROSITE" id="PS50165">
    <property type="entry name" value="UVRC"/>
    <property type="match status" value="1"/>
</dbReference>
<dbReference type="GO" id="GO:0006289">
    <property type="term" value="P:nucleotide-excision repair"/>
    <property type="evidence" value="ECO:0007669"/>
    <property type="project" value="InterPro"/>
</dbReference>
<dbReference type="NCBIfam" id="TIGR00447">
    <property type="entry name" value="pth"/>
    <property type="match status" value="1"/>
</dbReference>
<dbReference type="Pfam" id="PF22920">
    <property type="entry name" value="UvrC_RNaseH"/>
    <property type="match status" value="1"/>
</dbReference>
<dbReference type="SUPFAM" id="SSF82771">
    <property type="entry name" value="GIY-YIG endonuclease"/>
    <property type="match status" value="1"/>
</dbReference>
<keyword evidence="3" id="KW-0228">DNA excision</keyword>
<keyword evidence="5" id="KW-0234">DNA repair</keyword>